<evidence type="ECO:0000256" key="1">
    <source>
        <dbReference type="SAM" id="MobiDB-lite"/>
    </source>
</evidence>
<feature type="compositionally biased region" description="Gly residues" evidence="1">
    <location>
        <begin position="428"/>
        <end position="438"/>
    </location>
</feature>
<accession>Q9FVY7</accession>
<dbReference type="AlphaFoldDB" id="Q9FVY7"/>
<feature type="compositionally biased region" description="Basic and acidic residues" evidence="1">
    <location>
        <begin position="529"/>
        <end position="538"/>
    </location>
</feature>
<feature type="region of interest" description="Disordered" evidence="1">
    <location>
        <begin position="63"/>
        <end position="136"/>
    </location>
</feature>
<dbReference type="Proteomes" id="UP000000763">
    <property type="component" value="Chromosome 10"/>
</dbReference>
<name>Q9FVY7_ORYSJ</name>
<gene>
    <name evidence="2" type="primary">OSJNBb0073N24.17</name>
</gene>
<reference evidence="3" key="2">
    <citation type="journal article" date="2008" name="Nucleic Acids Res.">
        <title>The rice annotation project database (RAP-DB): 2008 update.</title>
        <authorList>
            <consortium name="The rice annotation project (RAP)"/>
        </authorList>
    </citation>
    <scope>GENOME REANNOTATION</scope>
    <source>
        <strain evidence="3">cv. Nipponbare</strain>
    </source>
</reference>
<feature type="region of interest" description="Disordered" evidence="1">
    <location>
        <begin position="394"/>
        <end position="538"/>
    </location>
</feature>
<organism evidence="2 3">
    <name type="scientific">Oryza sativa subsp. japonica</name>
    <name type="common">Rice</name>
    <dbReference type="NCBI Taxonomy" id="39947"/>
    <lineage>
        <taxon>Eukaryota</taxon>
        <taxon>Viridiplantae</taxon>
        <taxon>Streptophyta</taxon>
        <taxon>Embryophyta</taxon>
        <taxon>Tracheophyta</taxon>
        <taxon>Spermatophyta</taxon>
        <taxon>Magnoliopsida</taxon>
        <taxon>Liliopsida</taxon>
        <taxon>Poales</taxon>
        <taxon>Poaceae</taxon>
        <taxon>BOP clade</taxon>
        <taxon>Oryzoideae</taxon>
        <taxon>Oryzeae</taxon>
        <taxon>Oryzinae</taxon>
        <taxon>Oryza</taxon>
        <taxon>Oryza sativa</taxon>
    </lineage>
</organism>
<protein>
    <submittedName>
        <fullName evidence="2">DNA excision repair cross-complementing protein</fullName>
    </submittedName>
</protein>
<dbReference type="EMBL" id="AC078840">
    <property type="protein sequence ID" value="AAG13632.1"/>
    <property type="molecule type" value="Genomic_DNA"/>
</dbReference>
<evidence type="ECO:0000313" key="2">
    <source>
        <dbReference type="EMBL" id="AAG13632.1"/>
    </source>
</evidence>
<evidence type="ECO:0000313" key="3">
    <source>
        <dbReference type="Proteomes" id="UP000000763"/>
    </source>
</evidence>
<feature type="compositionally biased region" description="Basic and acidic residues" evidence="1">
    <location>
        <begin position="66"/>
        <end position="84"/>
    </location>
</feature>
<feature type="compositionally biased region" description="Basic and acidic residues" evidence="1">
    <location>
        <begin position="441"/>
        <end position="458"/>
    </location>
</feature>
<proteinExistence type="predicted"/>
<reference evidence="3" key="1">
    <citation type="journal article" date="2005" name="Nature">
        <title>The map-based sequence of the rice genome.</title>
        <authorList>
            <consortium name="International rice genome sequencing project (IRGSP)"/>
            <person name="Matsumoto T."/>
            <person name="Wu J."/>
            <person name="Kanamori H."/>
            <person name="Katayose Y."/>
            <person name="Fujisawa M."/>
            <person name="Namiki N."/>
            <person name="Mizuno H."/>
            <person name="Yamamoto K."/>
            <person name="Antonio B.A."/>
            <person name="Baba T."/>
            <person name="Sakata K."/>
            <person name="Nagamura Y."/>
            <person name="Aoki H."/>
            <person name="Arikawa K."/>
            <person name="Arita K."/>
            <person name="Bito T."/>
            <person name="Chiden Y."/>
            <person name="Fujitsuka N."/>
            <person name="Fukunaka R."/>
            <person name="Hamada M."/>
            <person name="Harada C."/>
            <person name="Hayashi A."/>
            <person name="Hijishita S."/>
            <person name="Honda M."/>
            <person name="Hosokawa S."/>
            <person name="Ichikawa Y."/>
            <person name="Idonuma A."/>
            <person name="Iijima M."/>
            <person name="Ikeda M."/>
            <person name="Ikeno M."/>
            <person name="Ito K."/>
            <person name="Ito S."/>
            <person name="Ito T."/>
            <person name="Ito Y."/>
            <person name="Ito Y."/>
            <person name="Iwabuchi A."/>
            <person name="Kamiya K."/>
            <person name="Karasawa W."/>
            <person name="Kurita K."/>
            <person name="Katagiri S."/>
            <person name="Kikuta A."/>
            <person name="Kobayashi H."/>
            <person name="Kobayashi N."/>
            <person name="Machita K."/>
            <person name="Maehara T."/>
            <person name="Masukawa M."/>
            <person name="Mizubayashi T."/>
            <person name="Mukai Y."/>
            <person name="Nagasaki H."/>
            <person name="Nagata Y."/>
            <person name="Naito S."/>
            <person name="Nakashima M."/>
            <person name="Nakama Y."/>
            <person name="Nakamichi Y."/>
            <person name="Nakamura M."/>
            <person name="Meguro A."/>
            <person name="Negishi M."/>
            <person name="Ohta I."/>
            <person name="Ohta T."/>
            <person name="Okamoto M."/>
            <person name="Ono N."/>
            <person name="Saji S."/>
            <person name="Sakaguchi M."/>
            <person name="Sakai K."/>
            <person name="Shibata M."/>
            <person name="Shimokawa T."/>
            <person name="Song J."/>
            <person name="Takazaki Y."/>
            <person name="Terasawa K."/>
            <person name="Tsugane M."/>
            <person name="Tsuji K."/>
            <person name="Ueda S."/>
            <person name="Waki K."/>
            <person name="Yamagata H."/>
            <person name="Yamamoto M."/>
            <person name="Yamamoto S."/>
            <person name="Yamane H."/>
            <person name="Yoshiki S."/>
            <person name="Yoshihara R."/>
            <person name="Yukawa K."/>
            <person name="Zhong H."/>
            <person name="Yano M."/>
            <person name="Yuan Q."/>
            <person name="Ouyang S."/>
            <person name="Liu J."/>
            <person name="Jones K.M."/>
            <person name="Gansberger K."/>
            <person name="Moffat K."/>
            <person name="Hill J."/>
            <person name="Bera J."/>
            <person name="Fadrosh D."/>
            <person name="Jin S."/>
            <person name="Johri S."/>
            <person name="Kim M."/>
            <person name="Overton L."/>
            <person name="Reardon M."/>
            <person name="Tsitrin T."/>
            <person name="Vuong H."/>
            <person name="Weaver B."/>
            <person name="Ciecko A."/>
            <person name="Tallon L."/>
            <person name="Jackson J."/>
            <person name="Pai G."/>
            <person name="Aken S.V."/>
            <person name="Utterback T."/>
            <person name="Reidmuller S."/>
            <person name="Feldblyum T."/>
            <person name="Hsiao J."/>
            <person name="Zismann V."/>
            <person name="Iobst S."/>
            <person name="de Vazeille A.R."/>
            <person name="Buell C.R."/>
            <person name="Ying K."/>
            <person name="Li Y."/>
            <person name="Lu T."/>
            <person name="Huang Y."/>
            <person name="Zhao Q."/>
            <person name="Feng Q."/>
            <person name="Zhang L."/>
            <person name="Zhu J."/>
            <person name="Weng Q."/>
            <person name="Mu J."/>
            <person name="Lu Y."/>
            <person name="Fan D."/>
            <person name="Liu Y."/>
            <person name="Guan J."/>
            <person name="Zhang Y."/>
            <person name="Yu S."/>
            <person name="Liu X."/>
            <person name="Zhang Y."/>
            <person name="Hong G."/>
            <person name="Han B."/>
            <person name="Choisne N."/>
            <person name="Demange N."/>
            <person name="Orjeda G."/>
            <person name="Samain S."/>
            <person name="Cattolico L."/>
            <person name="Pelletier E."/>
            <person name="Couloux A."/>
            <person name="Segurens B."/>
            <person name="Wincker P."/>
            <person name="D'Hont A."/>
            <person name="Scarpelli C."/>
            <person name="Weissenbach J."/>
            <person name="Salanoubat M."/>
            <person name="Quetier F."/>
            <person name="Yu Y."/>
            <person name="Kim H.R."/>
            <person name="Rambo T."/>
            <person name="Currie J."/>
            <person name="Collura K."/>
            <person name="Luo M."/>
            <person name="Yang T."/>
            <person name="Ammiraju J.S.S."/>
            <person name="Engler F."/>
            <person name="Soderlund C."/>
            <person name="Wing R.A."/>
            <person name="Palmer L.E."/>
            <person name="de la Bastide M."/>
            <person name="Spiegel L."/>
            <person name="Nascimento L."/>
            <person name="Zutavern T."/>
            <person name="O'Shaughnessy A."/>
            <person name="Dike S."/>
            <person name="Dedhia N."/>
            <person name="Preston R."/>
            <person name="Balija V."/>
            <person name="McCombie W.R."/>
            <person name="Chow T."/>
            <person name="Chen H."/>
            <person name="Chung M."/>
            <person name="Chen C."/>
            <person name="Shaw J."/>
            <person name="Wu H."/>
            <person name="Hsiao K."/>
            <person name="Chao Y."/>
            <person name="Chu M."/>
            <person name="Cheng C."/>
            <person name="Hour A."/>
            <person name="Lee P."/>
            <person name="Lin S."/>
            <person name="Lin Y."/>
            <person name="Liou J."/>
            <person name="Liu S."/>
            <person name="Hsing Y."/>
            <person name="Raghuvanshi S."/>
            <person name="Mohanty A."/>
            <person name="Bharti A.K."/>
            <person name="Gaur A."/>
            <person name="Gupta V."/>
            <person name="Kumar D."/>
            <person name="Ravi V."/>
            <person name="Vij S."/>
            <person name="Kapur A."/>
            <person name="Khurana P."/>
            <person name="Khurana P."/>
            <person name="Khurana J.P."/>
            <person name="Tyagi A.K."/>
            <person name="Gaikwad K."/>
            <person name="Singh A."/>
            <person name="Dalal V."/>
            <person name="Srivastava S."/>
            <person name="Dixit A."/>
            <person name="Pal A.K."/>
            <person name="Ghazi I.A."/>
            <person name="Yadav M."/>
            <person name="Pandit A."/>
            <person name="Bhargava A."/>
            <person name="Sureshbabu K."/>
            <person name="Batra K."/>
            <person name="Sharma T.R."/>
            <person name="Mohapatra T."/>
            <person name="Singh N.K."/>
            <person name="Messing J."/>
            <person name="Nelson A.B."/>
            <person name="Fuks G."/>
            <person name="Kavchok S."/>
            <person name="Keizer G."/>
            <person name="Linton E."/>
            <person name="Llaca V."/>
            <person name="Song R."/>
            <person name="Tanyolac B."/>
            <person name="Young S."/>
            <person name="Ho-Il K."/>
            <person name="Hahn J.H."/>
            <person name="Sangsakoo G."/>
            <person name="Vanavichit A."/>
            <person name="de Mattos Luiz.A.T."/>
            <person name="Zimmer P.D."/>
            <person name="Malone G."/>
            <person name="Dellagostin O."/>
            <person name="de Oliveira A.C."/>
            <person name="Bevan M."/>
            <person name="Bancroft I."/>
            <person name="Minx P."/>
            <person name="Cordum H."/>
            <person name="Wilson R."/>
            <person name="Cheng Z."/>
            <person name="Jin W."/>
            <person name="Jiang J."/>
            <person name="Leong S.A."/>
            <person name="Iwama H."/>
            <person name="Gojobori T."/>
            <person name="Itoh T."/>
            <person name="Niimura Y."/>
            <person name="Fujii Y."/>
            <person name="Habara T."/>
            <person name="Sakai H."/>
            <person name="Sato Y."/>
            <person name="Wilson G."/>
            <person name="Kumar K."/>
            <person name="McCouch S."/>
            <person name="Juretic N."/>
            <person name="Hoen D."/>
            <person name="Wright S."/>
            <person name="Bruskiewich R."/>
            <person name="Bureau T."/>
            <person name="Miyao A."/>
            <person name="Hirochika H."/>
            <person name="Nishikawa T."/>
            <person name="Kadowaki K."/>
            <person name="Sugiura M."/>
            <person name="Burr B."/>
            <person name="Sasaki T."/>
        </authorList>
    </citation>
    <scope>NUCLEOTIDE SEQUENCE [LARGE SCALE GENOMIC DNA]</scope>
    <source>
        <strain evidence="3">cv. Nipponbare</strain>
    </source>
</reference>
<feature type="compositionally biased region" description="Polar residues" evidence="1">
    <location>
        <begin position="126"/>
        <end position="136"/>
    </location>
</feature>
<feature type="region of interest" description="Disordered" evidence="1">
    <location>
        <begin position="319"/>
        <end position="347"/>
    </location>
</feature>
<feature type="compositionally biased region" description="Low complexity" evidence="1">
    <location>
        <begin position="321"/>
        <end position="347"/>
    </location>
</feature>
<sequence length="538" mass="58228">MTRKFLNLALRAASHPGSTLLVNNALDILSKQVEEEINGFTDTIALGPTDITPPSDLVSTARLKKKEVETKTSKRKKNWLDKLHKSTKNGSNKGGKRKKKGSKEQKTAKTGGKKKGKEASVHDNPAGQNIYPSTSLPMEEMSEPYMAINTFSQLLTQWSLVLVNRLLVSAGCGTCRDCSFGTLDEQLDLLGKVLNAGDDMIGVEHLEEDSDGKALLKGRRYAGSMNTFRAEEEAAVFLHSLAAERRRGGVPPLPDCRGGRYVPPLAPLLHSPRAACRGAWPARARHAHIELVAPVRRGRDQALHRAHLPVPISSAEYRSPTVRARAARRTSTTARARAARGTRMTAMAAARRGVRARLGDGGGQTGTGLVGPALAQTHDAASKVDWLSGVEATGGAELDGRWPEQASGAKRRWPEQGQGATAPRCRGVTGGERGGGWSSGEWRRAPGRWRRDEAERTPTARWSTHLKKRVSPEQKKGGGKSKKKMTWTDVLVPSPSPSSSSTATTNCSRLQRRLGRCAEQHKQGGGGGQDRDPHARPL</sequence>